<dbReference type="GO" id="GO:0015347">
    <property type="term" value="F:sodium-independent organic anion transmembrane transporter activity"/>
    <property type="evidence" value="ECO:0007669"/>
    <property type="project" value="TreeGrafter"/>
</dbReference>
<feature type="transmembrane region" description="Helical" evidence="3">
    <location>
        <begin position="220"/>
        <end position="246"/>
    </location>
</feature>
<evidence type="ECO:0000256" key="3">
    <source>
        <dbReference type="SAM" id="Phobius"/>
    </source>
</evidence>
<feature type="transmembrane region" description="Helical" evidence="3">
    <location>
        <begin position="49"/>
        <end position="67"/>
    </location>
</feature>
<dbReference type="GO" id="GO:0043252">
    <property type="term" value="P:sodium-independent organic anion transport"/>
    <property type="evidence" value="ECO:0007669"/>
    <property type="project" value="TreeGrafter"/>
</dbReference>
<feature type="transmembrane region" description="Helical" evidence="3">
    <location>
        <begin position="321"/>
        <end position="342"/>
    </location>
</feature>
<name>A0A8D9BMG3_9HEMI</name>
<dbReference type="SUPFAM" id="SSF103473">
    <property type="entry name" value="MFS general substrate transporter"/>
    <property type="match status" value="1"/>
</dbReference>
<dbReference type="PROSITE" id="PS50850">
    <property type="entry name" value="MFS"/>
    <property type="match status" value="1"/>
</dbReference>
<dbReference type="InterPro" id="IPR020846">
    <property type="entry name" value="MFS_dom"/>
</dbReference>
<keyword evidence="3" id="KW-0812">Transmembrane</keyword>
<keyword evidence="3" id="KW-1133">Transmembrane helix</keyword>
<dbReference type="Pfam" id="PF03137">
    <property type="entry name" value="OATP"/>
    <property type="match status" value="1"/>
</dbReference>
<evidence type="ECO:0000256" key="2">
    <source>
        <dbReference type="ARBA" id="ARBA00023157"/>
    </source>
</evidence>
<dbReference type="InterPro" id="IPR036259">
    <property type="entry name" value="MFS_trans_sf"/>
</dbReference>
<proteinExistence type="predicted"/>
<sequence>MFRPINIRTFTFFLSLWAGLQGTLQLGFVRLNLISLEHRFSFTTSQLAYILASYDVASVFFLLPLTYMTARSRVDKSRLFPLGLILMGVGALILCIPQFLTPPVTITNSNNDTDLCIIGHEPPNLRVVEPAPSRRVIVGIFVLGQALIGIGSTPLYTLAVTWIDENIPKRNSALYVGFFFTSTILGPAVGYIVGGYVLDHLHTDFLTQKMPLNIDSSSKAWIGAWWLLFMGIADISIVLGIVVFFYPKDLTRKEPAEMYNTQEQGDGKTPLRVMLKSLMQNPIFTGLSLVSICEAYILSSFNSFMSKYVQNQFGLSTEGSSIIMGCLIVPAGFLGIISGKLLQDCCIL</sequence>
<dbReference type="InterPro" id="IPR004156">
    <property type="entry name" value="OATP"/>
</dbReference>
<feature type="transmembrane region" description="Helical" evidence="3">
    <location>
        <begin position="79"/>
        <end position="100"/>
    </location>
</feature>
<feature type="transmembrane region" description="Helical" evidence="3">
    <location>
        <begin position="282"/>
        <end position="301"/>
    </location>
</feature>
<feature type="transmembrane region" description="Helical" evidence="3">
    <location>
        <begin position="174"/>
        <end position="198"/>
    </location>
</feature>
<accession>A0A8D9BMG3</accession>
<keyword evidence="3" id="KW-0472">Membrane</keyword>
<dbReference type="EMBL" id="HBUF01656589">
    <property type="protein sequence ID" value="CAG6787893.1"/>
    <property type="molecule type" value="Transcribed_RNA"/>
</dbReference>
<dbReference type="PANTHER" id="PTHR11388:SF100">
    <property type="entry name" value="SOLUTE CARRIER ORGANIC ANION TRANSPORTER FAMILY MEMBER 4A1"/>
    <property type="match status" value="1"/>
</dbReference>
<evidence type="ECO:0000313" key="5">
    <source>
        <dbReference type="EMBL" id="CAG6787893.1"/>
    </source>
</evidence>
<feature type="transmembrane region" description="Helical" evidence="3">
    <location>
        <begin position="136"/>
        <end position="162"/>
    </location>
</feature>
<dbReference type="AlphaFoldDB" id="A0A8D9BMG3"/>
<feature type="domain" description="Major facilitator superfamily (MFS) profile" evidence="4">
    <location>
        <begin position="11"/>
        <end position="348"/>
    </location>
</feature>
<evidence type="ECO:0000256" key="1">
    <source>
        <dbReference type="ARBA" id="ARBA00004141"/>
    </source>
</evidence>
<evidence type="ECO:0000259" key="4">
    <source>
        <dbReference type="PROSITE" id="PS50850"/>
    </source>
</evidence>
<dbReference type="GO" id="GO:0016323">
    <property type="term" value="C:basolateral plasma membrane"/>
    <property type="evidence" value="ECO:0007669"/>
    <property type="project" value="TreeGrafter"/>
</dbReference>
<dbReference type="Gene3D" id="1.20.1250.20">
    <property type="entry name" value="MFS general substrate transporter like domains"/>
    <property type="match status" value="2"/>
</dbReference>
<reference evidence="5" key="1">
    <citation type="submission" date="2021-05" db="EMBL/GenBank/DDBJ databases">
        <authorList>
            <person name="Alioto T."/>
            <person name="Alioto T."/>
            <person name="Gomez Garrido J."/>
        </authorList>
    </citation>
    <scope>NUCLEOTIDE SEQUENCE</scope>
</reference>
<keyword evidence="2" id="KW-1015">Disulfide bond</keyword>
<organism evidence="5">
    <name type="scientific">Cacopsylla melanoneura</name>
    <dbReference type="NCBI Taxonomy" id="428564"/>
    <lineage>
        <taxon>Eukaryota</taxon>
        <taxon>Metazoa</taxon>
        <taxon>Ecdysozoa</taxon>
        <taxon>Arthropoda</taxon>
        <taxon>Hexapoda</taxon>
        <taxon>Insecta</taxon>
        <taxon>Pterygota</taxon>
        <taxon>Neoptera</taxon>
        <taxon>Paraneoptera</taxon>
        <taxon>Hemiptera</taxon>
        <taxon>Sternorrhyncha</taxon>
        <taxon>Psylloidea</taxon>
        <taxon>Psyllidae</taxon>
        <taxon>Psyllinae</taxon>
        <taxon>Cacopsylla</taxon>
    </lineage>
</organism>
<comment type="subcellular location">
    <subcellularLocation>
        <location evidence="1">Membrane</location>
        <topology evidence="1">Multi-pass membrane protein</topology>
    </subcellularLocation>
</comment>
<protein>
    <submittedName>
        <fullName evidence="5">Solute carrier organic anion transporter family member 4A1</fullName>
    </submittedName>
</protein>
<dbReference type="PANTHER" id="PTHR11388">
    <property type="entry name" value="ORGANIC ANION TRANSPORTER"/>
    <property type="match status" value="1"/>
</dbReference>